<keyword evidence="2" id="KW-1185">Reference proteome</keyword>
<reference evidence="1" key="2">
    <citation type="submission" date="2020-06" db="EMBL/GenBank/DDBJ databases">
        <title>Helianthus annuus Genome sequencing and assembly Release 2.</title>
        <authorList>
            <person name="Gouzy J."/>
            <person name="Langlade N."/>
            <person name="Munos S."/>
        </authorList>
    </citation>
    <scope>NUCLEOTIDE SEQUENCE</scope>
    <source>
        <tissue evidence="1">Leaves</tissue>
    </source>
</reference>
<gene>
    <name evidence="1" type="ORF">HanXRQr2_Chr12g0562461</name>
</gene>
<accession>A0A9K3HJS9</accession>
<evidence type="ECO:0000313" key="2">
    <source>
        <dbReference type="Proteomes" id="UP000215914"/>
    </source>
</evidence>
<protein>
    <submittedName>
        <fullName evidence="1">Uncharacterized protein</fullName>
    </submittedName>
</protein>
<reference evidence="1" key="1">
    <citation type="journal article" date="2017" name="Nature">
        <title>The sunflower genome provides insights into oil metabolism, flowering and Asterid evolution.</title>
        <authorList>
            <person name="Badouin H."/>
            <person name="Gouzy J."/>
            <person name="Grassa C.J."/>
            <person name="Murat F."/>
            <person name="Staton S.E."/>
            <person name="Cottret L."/>
            <person name="Lelandais-Briere C."/>
            <person name="Owens G.L."/>
            <person name="Carrere S."/>
            <person name="Mayjonade B."/>
            <person name="Legrand L."/>
            <person name="Gill N."/>
            <person name="Kane N.C."/>
            <person name="Bowers J.E."/>
            <person name="Hubner S."/>
            <person name="Bellec A."/>
            <person name="Berard A."/>
            <person name="Berges H."/>
            <person name="Blanchet N."/>
            <person name="Boniface M.C."/>
            <person name="Brunel D."/>
            <person name="Catrice O."/>
            <person name="Chaidir N."/>
            <person name="Claudel C."/>
            <person name="Donnadieu C."/>
            <person name="Faraut T."/>
            <person name="Fievet G."/>
            <person name="Helmstetter N."/>
            <person name="King M."/>
            <person name="Knapp S.J."/>
            <person name="Lai Z."/>
            <person name="Le Paslier M.C."/>
            <person name="Lippi Y."/>
            <person name="Lorenzon L."/>
            <person name="Mandel J.R."/>
            <person name="Marage G."/>
            <person name="Marchand G."/>
            <person name="Marquand E."/>
            <person name="Bret-Mestries E."/>
            <person name="Morien E."/>
            <person name="Nambeesan S."/>
            <person name="Nguyen T."/>
            <person name="Pegot-Espagnet P."/>
            <person name="Pouilly N."/>
            <person name="Raftis F."/>
            <person name="Sallet E."/>
            <person name="Schiex T."/>
            <person name="Thomas J."/>
            <person name="Vandecasteele C."/>
            <person name="Vares D."/>
            <person name="Vear F."/>
            <person name="Vautrin S."/>
            <person name="Crespi M."/>
            <person name="Mangin B."/>
            <person name="Burke J.M."/>
            <person name="Salse J."/>
            <person name="Munos S."/>
            <person name="Vincourt P."/>
            <person name="Rieseberg L.H."/>
            <person name="Langlade N.B."/>
        </authorList>
    </citation>
    <scope>NUCLEOTIDE SEQUENCE</scope>
    <source>
        <tissue evidence="1">Leaves</tissue>
    </source>
</reference>
<dbReference type="AlphaFoldDB" id="A0A9K3HJS9"/>
<evidence type="ECO:0000313" key="1">
    <source>
        <dbReference type="EMBL" id="KAF5779684.1"/>
    </source>
</evidence>
<sequence>MFRDEYMVPGTHCSESDVFVLAISGLFYADVAGKRIGSGKTKIVVPDDSASAGSEPGNYISRYVSKKTHMAYSCFC</sequence>
<dbReference type="EMBL" id="MNCJ02000327">
    <property type="protein sequence ID" value="KAF5779684.1"/>
    <property type="molecule type" value="Genomic_DNA"/>
</dbReference>
<organism evidence="1 2">
    <name type="scientific">Helianthus annuus</name>
    <name type="common">Common sunflower</name>
    <dbReference type="NCBI Taxonomy" id="4232"/>
    <lineage>
        <taxon>Eukaryota</taxon>
        <taxon>Viridiplantae</taxon>
        <taxon>Streptophyta</taxon>
        <taxon>Embryophyta</taxon>
        <taxon>Tracheophyta</taxon>
        <taxon>Spermatophyta</taxon>
        <taxon>Magnoliopsida</taxon>
        <taxon>eudicotyledons</taxon>
        <taxon>Gunneridae</taxon>
        <taxon>Pentapetalae</taxon>
        <taxon>asterids</taxon>
        <taxon>campanulids</taxon>
        <taxon>Asterales</taxon>
        <taxon>Asteraceae</taxon>
        <taxon>Asteroideae</taxon>
        <taxon>Heliantheae alliance</taxon>
        <taxon>Heliantheae</taxon>
        <taxon>Helianthus</taxon>
    </lineage>
</organism>
<name>A0A9K3HJS9_HELAN</name>
<dbReference type="Proteomes" id="UP000215914">
    <property type="component" value="Unassembled WGS sequence"/>
</dbReference>
<proteinExistence type="predicted"/>
<dbReference type="Gramene" id="mRNA:HanXRQr2_Chr12g0562461">
    <property type="protein sequence ID" value="CDS:HanXRQr2_Chr12g0562461.1"/>
    <property type="gene ID" value="HanXRQr2_Chr12g0562461"/>
</dbReference>
<comment type="caution">
    <text evidence="1">The sequence shown here is derived from an EMBL/GenBank/DDBJ whole genome shotgun (WGS) entry which is preliminary data.</text>
</comment>